<organism evidence="1 2">
    <name type="scientific">Stylosanthes scabra</name>
    <dbReference type="NCBI Taxonomy" id="79078"/>
    <lineage>
        <taxon>Eukaryota</taxon>
        <taxon>Viridiplantae</taxon>
        <taxon>Streptophyta</taxon>
        <taxon>Embryophyta</taxon>
        <taxon>Tracheophyta</taxon>
        <taxon>Spermatophyta</taxon>
        <taxon>Magnoliopsida</taxon>
        <taxon>eudicotyledons</taxon>
        <taxon>Gunneridae</taxon>
        <taxon>Pentapetalae</taxon>
        <taxon>rosids</taxon>
        <taxon>fabids</taxon>
        <taxon>Fabales</taxon>
        <taxon>Fabaceae</taxon>
        <taxon>Papilionoideae</taxon>
        <taxon>50 kb inversion clade</taxon>
        <taxon>dalbergioids sensu lato</taxon>
        <taxon>Dalbergieae</taxon>
        <taxon>Pterocarpus clade</taxon>
        <taxon>Stylosanthes</taxon>
    </lineage>
</organism>
<proteinExistence type="predicted"/>
<reference evidence="1 2" key="1">
    <citation type="journal article" date="2023" name="Plants (Basel)">
        <title>Bridging the Gap: Combining Genomics and Transcriptomics Approaches to Understand Stylosanthes scabra, an Orphan Legume from the Brazilian Caatinga.</title>
        <authorList>
            <person name="Ferreira-Neto J.R.C."/>
            <person name="da Silva M.D."/>
            <person name="Binneck E."/>
            <person name="de Melo N.F."/>
            <person name="da Silva R.H."/>
            <person name="de Melo A.L.T.M."/>
            <person name="Pandolfi V."/>
            <person name="Bustamante F.O."/>
            <person name="Brasileiro-Vidal A.C."/>
            <person name="Benko-Iseppon A.M."/>
        </authorList>
    </citation>
    <scope>NUCLEOTIDE SEQUENCE [LARGE SCALE GENOMIC DNA]</scope>
    <source>
        <tissue evidence="1">Leaves</tissue>
    </source>
</reference>
<protein>
    <submittedName>
        <fullName evidence="1">Uncharacterized protein</fullName>
    </submittedName>
</protein>
<sequence>MAERGGGMMSAQSPPCLQVIAAVSSLDQPLLKLTSWRRFEPVPDLQRPASIFADCTQVPYVTGYLSIVWVSPEVLLPHSLLVQALPKGCFFGFDLAFQVATFRSCPSAPILVGIGRACRRCFVPCHSLSASRIVPLELFRPLMVAVLMEK</sequence>
<gene>
    <name evidence="1" type="ORF">PIB30_022932</name>
</gene>
<evidence type="ECO:0000313" key="2">
    <source>
        <dbReference type="Proteomes" id="UP001341840"/>
    </source>
</evidence>
<evidence type="ECO:0000313" key="1">
    <source>
        <dbReference type="EMBL" id="MED6108343.1"/>
    </source>
</evidence>
<name>A0ABU6QA02_9FABA</name>
<comment type="caution">
    <text evidence="1">The sequence shown here is derived from an EMBL/GenBank/DDBJ whole genome shotgun (WGS) entry which is preliminary data.</text>
</comment>
<dbReference type="EMBL" id="JASCZI010000079">
    <property type="protein sequence ID" value="MED6108343.1"/>
    <property type="molecule type" value="Genomic_DNA"/>
</dbReference>
<dbReference type="Proteomes" id="UP001341840">
    <property type="component" value="Unassembled WGS sequence"/>
</dbReference>
<accession>A0ABU6QA02</accession>
<keyword evidence="2" id="KW-1185">Reference proteome</keyword>